<protein>
    <submittedName>
        <fullName evidence="2">PREDICTED: elongation of fatty acids</fullName>
    </submittedName>
</protein>
<dbReference type="InParanoid" id="A0A5E4FJG5"/>
<reference evidence="3" key="1">
    <citation type="journal article" date="2020" name="Plant J.">
        <title>Transposons played a major role in the diversification between the closely related almond and peach genomes: results from the almond genome sequence.</title>
        <authorList>
            <person name="Alioto T."/>
            <person name="Alexiou K.G."/>
            <person name="Bardil A."/>
            <person name="Barteri F."/>
            <person name="Castanera R."/>
            <person name="Cruz F."/>
            <person name="Dhingra A."/>
            <person name="Duval H."/>
            <person name="Fernandez I Marti A."/>
            <person name="Frias L."/>
            <person name="Galan B."/>
            <person name="Garcia J.L."/>
            <person name="Howad W."/>
            <person name="Gomez-Garrido J."/>
            <person name="Gut M."/>
            <person name="Julca I."/>
            <person name="Morata J."/>
            <person name="Puigdomenech P."/>
            <person name="Ribeca P."/>
            <person name="Rubio Cabetas M.J."/>
            <person name="Vlasova A."/>
            <person name="Wirthensohn M."/>
            <person name="Garcia-Mas J."/>
            <person name="Gabaldon T."/>
            <person name="Casacuberta J.M."/>
            <person name="Arus P."/>
        </authorList>
    </citation>
    <scope>NUCLEOTIDE SEQUENCE [LARGE SCALE GENOMIC DNA]</scope>
    <source>
        <strain evidence="3">cv. Texas</strain>
    </source>
</reference>
<evidence type="ECO:0000313" key="2">
    <source>
        <dbReference type="EMBL" id="VVA27876.1"/>
    </source>
</evidence>
<dbReference type="AlphaFoldDB" id="A0A5E4FJG5"/>
<organism evidence="2 3">
    <name type="scientific">Prunus dulcis</name>
    <name type="common">Almond</name>
    <name type="synonym">Amygdalus dulcis</name>
    <dbReference type="NCBI Taxonomy" id="3755"/>
    <lineage>
        <taxon>Eukaryota</taxon>
        <taxon>Viridiplantae</taxon>
        <taxon>Streptophyta</taxon>
        <taxon>Embryophyta</taxon>
        <taxon>Tracheophyta</taxon>
        <taxon>Spermatophyta</taxon>
        <taxon>Magnoliopsida</taxon>
        <taxon>eudicotyledons</taxon>
        <taxon>Gunneridae</taxon>
        <taxon>Pentapetalae</taxon>
        <taxon>rosids</taxon>
        <taxon>fabids</taxon>
        <taxon>Rosales</taxon>
        <taxon>Rosaceae</taxon>
        <taxon>Amygdaloideae</taxon>
        <taxon>Amygdaleae</taxon>
        <taxon>Prunus</taxon>
    </lineage>
</organism>
<dbReference type="EMBL" id="CABIKO010000129">
    <property type="protein sequence ID" value="VVA27876.1"/>
    <property type="molecule type" value="Genomic_DNA"/>
</dbReference>
<dbReference type="Gramene" id="VVA27876">
    <property type="protein sequence ID" value="VVA27876"/>
    <property type="gene ID" value="Prudul26B017018"/>
</dbReference>
<evidence type="ECO:0000256" key="1">
    <source>
        <dbReference type="SAM" id="MobiDB-lite"/>
    </source>
</evidence>
<gene>
    <name evidence="2" type="ORF">ALMOND_2B017018</name>
</gene>
<proteinExistence type="predicted"/>
<dbReference type="Proteomes" id="UP000327085">
    <property type="component" value="Chromosome 6"/>
</dbReference>
<sequence length="110" mass="11645">MISSGPNYRPPEAPELNKQKSIEGSMEFNKIVNCDWPASPPQVLDGVMMLHFMRGRCNGIGAWVFNSVMNGVILLTSGGYSGCDGSEVKFVAGGSCSFGLGGNGKKGKEL</sequence>
<evidence type="ECO:0000313" key="3">
    <source>
        <dbReference type="Proteomes" id="UP000327085"/>
    </source>
</evidence>
<feature type="region of interest" description="Disordered" evidence="1">
    <location>
        <begin position="1"/>
        <end position="20"/>
    </location>
</feature>
<accession>A0A5E4FJG5</accession>
<name>A0A5E4FJG5_PRUDU</name>